<dbReference type="InterPro" id="IPR000270">
    <property type="entry name" value="PB1_dom"/>
</dbReference>
<dbReference type="EMBL" id="JH159152">
    <property type="protein sequence ID" value="EGZ25072.1"/>
    <property type="molecule type" value="Genomic_DNA"/>
</dbReference>
<dbReference type="SUPFAM" id="SSF54277">
    <property type="entry name" value="CAD &amp; PB1 domains"/>
    <property type="match status" value="1"/>
</dbReference>
<reference evidence="3 4" key="1">
    <citation type="journal article" date="2006" name="Science">
        <title>Phytophthora genome sequences uncover evolutionary origins and mechanisms of pathogenesis.</title>
        <authorList>
            <person name="Tyler B.M."/>
            <person name="Tripathy S."/>
            <person name="Zhang X."/>
            <person name="Dehal P."/>
            <person name="Jiang R.H."/>
            <person name="Aerts A."/>
            <person name="Arredondo F.D."/>
            <person name="Baxter L."/>
            <person name="Bensasson D."/>
            <person name="Beynon J.L."/>
            <person name="Chapman J."/>
            <person name="Damasceno C.M."/>
            <person name="Dorrance A.E."/>
            <person name="Dou D."/>
            <person name="Dickerman A.W."/>
            <person name="Dubchak I.L."/>
            <person name="Garbelotto M."/>
            <person name="Gijzen M."/>
            <person name="Gordon S.G."/>
            <person name="Govers F."/>
            <person name="Grunwald N.J."/>
            <person name="Huang W."/>
            <person name="Ivors K.L."/>
            <person name="Jones R.W."/>
            <person name="Kamoun S."/>
            <person name="Krampis K."/>
            <person name="Lamour K.H."/>
            <person name="Lee M.K."/>
            <person name="McDonald W.H."/>
            <person name="Medina M."/>
            <person name="Meijer H.J."/>
            <person name="Nordberg E.K."/>
            <person name="Maclean D.J."/>
            <person name="Ospina-Giraldo M.D."/>
            <person name="Morris P.F."/>
            <person name="Phuntumart V."/>
            <person name="Putnam N.H."/>
            <person name="Rash S."/>
            <person name="Rose J.K."/>
            <person name="Sakihama Y."/>
            <person name="Salamov A.A."/>
            <person name="Savidor A."/>
            <person name="Scheuring C.F."/>
            <person name="Smith B.M."/>
            <person name="Sobral B.W."/>
            <person name="Terry A."/>
            <person name="Torto-Alalibo T.A."/>
            <person name="Win J."/>
            <person name="Xu Z."/>
            <person name="Zhang H."/>
            <person name="Grigoriev I.V."/>
            <person name="Rokhsar D.S."/>
            <person name="Boore J.L."/>
        </authorList>
    </citation>
    <scope>NUCLEOTIDE SEQUENCE [LARGE SCALE GENOMIC DNA]</scope>
    <source>
        <strain evidence="3 4">P6497</strain>
    </source>
</reference>
<dbReference type="OMA" id="QINRFIP"/>
<dbReference type="Pfam" id="PF00564">
    <property type="entry name" value="PB1"/>
    <property type="match status" value="1"/>
</dbReference>
<dbReference type="RefSeq" id="XP_009520360.1">
    <property type="nucleotide sequence ID" value="XM_009522065.1"/>
</dbReference>
<feature type="region of interest" description="Disordered" evidence="1">
    <location>
        <begin position="128"/>
        <end position="155"/>
    </location>
</feature>
<dbReference type="SMR" id="G4YXS9"/>
<dbReference type="AlphaFoldDB" id="G4YXS9"/>
<accession>G4YXS9</accession>
<feature type="compositionally biased region" description="Low complexity" evidence="1">
    <location>
        <begin position="218"/>
        <end position="233"/>
    </location>
</feature>
<feature type="compositionally biased region" description="Low complexity" evidence="1">
    <location>
        <begin position="201"/>
        <end position="211"/>
    </location>
</feature>
<evidence type="ECO:0000259" key="2">
    <source>
        <dbReference type="PROSITE" id="PS51745"/>
    </source>
</evidence>
<feature type="domain" description="PB1" evidence="2">
    <location>
        <begin position="6"/>
        <end position="88"/>
    </location>
</feature>
<dbReference type="Gene3D" id="3.10.20.90">
    <property type="entry name" value="Phosphatidylinositol 3-kinase Catalytic Subunit, Chain A, domain 1"/>
    <property type="match status" value="1"/>
</dbReference>
<dbReference type="CDD" id="cd05992">
    <property type="entry name" value="PB1"/>
    <property type="match status" value="1"/>
</dbReference>
<feature type="compositionally biased region" description="Polar residues" evidence="1">
    <location>
        <begin position="128"/>
        <end position="140"/>
    </location>
</feature>
<evidence type="ECO:0000313" key="3">
    <source>
        <dbReference type="EMBL" id="EGZ25072.1"/>
    </source>
</evidence>
<keyword evidence="4" id="KW-1185">Reference proteome</keyword>
<organism evidence="3 4">
    <name type="scientific">Phytophthora sojae (strain P6497)</name>
    <name type="common">Soybean stem and root rot agent</name>
    <name type="synonym">Phytophthora megasperma f. sp. glycines</name>
    <dbReference type="NCBI Taxonomy" id="1094619"/>
    <lineage>
        <taxon>Eukaryota</taxon>
        <taxon>Sar</taxon>
        <taxon>Stramenopiles</taxon>
        <taxon>Oomycota</taxon>
        <taxon>Peronosporomycetes</taxon>
        <taxon>Peronosporales</taxon>
        <taxon>Peronosporaceae</taxon>
        <taxon>Phytophthora</taxon>
    </lineage>
</organism>
<feature type="region of interest" description="Disordered" evidence="1">
    <location>
        <begin position="193"/>
        <end position="235"/>
    </location>
</feature>
<dbReference type="InterPro" id="IPR053793">
    <property type="entry name" value="PB1-like"/>
</dbReference>
<dbReference type="GeneID" id="20649100"/>
<dbReference type="KEGG" id="psoj:PHYSODRAFT_350059"/>
<dbReference type="SMART" id="SM00666">
    <property type="entry name" value="PB1"/>
    <property type="match status" value="1"/>
</dbReference>
<proteinExistence type="predicted"/>
<evidence type="ECO:0000313" key="4">
    <source>
        <dbReference type="Proteomes" id="UP000002640"/>
    </source>
</evidence>
<evidence type="ECO:0000256" key="1">
    <source>
        <dbReference type="SAM" id="MobiDB-lite"/>
    </source>
</evidence>
<sequence>MQQQHQVALKIAFNGDIHRTRVDLRGFSLAELTQLMAQTFRLPVGDFLVQYRDPEGDCVNVTTDAEFQEAVRVFLGAREPVQSLKFAAVTRRQAEFQEQVADPLVKSVEQLMQALAVTLEKLKSDAQFASSPAPNTSVSLDQVARDHAESPKAAAGGFSSFAQGLVGQINRFIPEKKAGEATAAPVPVATAPVEAEHKPEAPQQQQPSAVVTPPPAPVVEEAPPAQETTEETPSIASSVAFSEAEVKWAEQLSVVSGIFPNANPARVIDILEKSDGNLNVVLNVLTEEN</sequence>
<name>G4YXS9_PHYSP</name>
<dbReference type="PROSITE" id="PS51745">
    <property type="entry name" value="PB1"/>
    <property type="match status" value="1"/>
</dbReference>
<dbReference type="Proteomes" id="UP000002640">
    <property type="component" value="Unassembled WGS sequence"/>
</dbReference>
<protein>
    <recommendedName>
        <fullName evidence="2">PB1 domain-containing protein</fullName>
    </recommendedName>
</protein>
<gene>
    <name evidence="3" type="ORF">PHYSODRAFT_350059</name>
</gene>
<dbReference type="InParanoid" id="G4YXS9"/>